<name>A0A645B9Y4_9ZZZZ</name>
<comment type="caution">
    <text evidence="1">The sequence shown here is derived from an EMBL/GenBank/DDBJ whole genome shotgun (WGS) entry which is preliminary data.</text>
</comment>
<organism evidence="1">
    <name type="scientific">bioreactor metagenome</name>
    <dbReference type="NCBI Taxonomy" id="1076179"/>
    <lineage>
        <taxon>unclassified sequences</taxon>
        <taxon>metagenomes</taxon>
        <taxon>ecological metagenomes</taxon>
    </lineage>
</organism>
<proteinExistence type="predicted"/>
<evidence type="ECO:0000313" key="1">
    <source>
        <dbReference type="EMBL" id="MPM61866.1"/>
    </source>
</evidence>
<gene>
    <name evidence="1" type="ORF">SDC9_108729</name>
</gene>
<accession>A0A645B9Y4</accession>
<reference evidence="1" key="1">
    <citation type="submission" date="2019-08" db="EMBL/GenBank/DDBJ databases">
        <authorList>
            <person name="Kucharzyk K."/>
            <person name="Murdoch R.W."/>
            <person name="Higgins S."/>
            <person name="Loffler F."/>
        </authorList>
    </citation>
    <scope>NUCLEOTIDE SEQUENCE</scope>
</reference>
<evidence type="ECO:0008006" key="2">
    <source>
        <dbReference type="Google" id="ProtNLM"/>
    </source>
</evidence>
<dbReference type="EMBL" id="VSSQ01018564">
    <property type="protein sequence ID" value="MPM61866.1"/>
    <property type="molecule type" value="Genomic_DNA"/>
</dbReference>
<dbReference type="AlphaFoldDB" id="A0A645B9Y4"/>
<protein>
    <recommendedName>
        <fullName evidence="2">Glycoside hydrolase family 42 N-terminal domain-containing protein</fullName>
    </recommendedName>
</protein>
<sequence length="398" mass="44581">MGCPGDIVHIANWNMPQGVGRHTNGGNYDDGLYDPVNFRGGAENLKAMIRQIHDDGSLVSLYTIATYLPRASKLGREIGEKVCQIGGNGKPVADATCFFPCLDAWQDCYIAALLKAQRELNADVIYLDCYPFGKWSNACYSKEHGHEVPLNLNRAQHRLLAKLRAKLPSHVAIWGEDPCMDYDCDLMSGNITYYYTTIHEHRARSYDIDDAANRDFYRPLQNIQRYTMPQIKQFGFPCGWVPSGPVVNEVNALFFNGEGTYDCGFMLFDSHYRARLRHWLQIQRALPDCFTSSAPKPLAATAAGEIYANEFSGNNQTAWTLWNGRFSTYRGPVLRVPHVEGAHYYDAWNATPVTLERDGADDILSVAEMAPQGLGCIVQYFGPLPEGLPKESVMESVK</sequence>